<feature type="region of interest" description="Disordered" evidence="1">
    <location>
        <begin position="1"/>
        <end position="34"/>
    </location>
</feature>
<accession>A0A0S2F7I8</accession>
<proteinExistence type="predicted"/>
<dbReference type="KEGG" id="lab:LA76x_1246"/>
<keyword evidence="2" id="KW-0378">Hydrolase</keyword>
<protein>
    <submittedName>
        <fullName evidence="2">Alpha/beta hydrolase fold family protein</fullName>
    </submittedName>
</protein>
<gene>
    <name evidence="2" type="ORF">LA76x_1246</name>
</gene>
<dbReference type="SUPFAM" id="SSF53474">
    <property type="entry name" value="alpha/beta-Hydrolases"/>
    <property type="match status" value="1"/>
</dbReference>
<dbReference type="eggNOG" id="COG1075">
    <property type="taxonomic scope" value="Bacteria"/>
</dbReference>
<dbReference type="GO" id="GO:0016787">
    <property type="term" value="F:hydrolase activity"/>
    <property type="evidence" value="ECO:0007669"/>
    <property type="project" value="UniProtKB-KW"/>
</dbReference>
<dbReference type="EMBL" id="CP011129">
    <property type="protein sequence ID" value="ALN79405.1"/>
    <property type="molecule type" value="Genomic_DNA"/>
</dbReference>
<sequence>MLGFAAGGGHIRGMDSRTDTDPRQPPAERAAKPRGPRRVLLLHGIWMPGASMGWLGARLAAAGYEPEVFAYAGAGAGPEASIARLVERLDEPCHVLAHSLGGLIVLGALREHPQLPVRRVVCLGTPLCGSAAAGGLARKAWSAAVLGRAAEVLQRGCPPWQGAAQVGLIAGRTPHGLGRFFGRFEGESDGTVAVAETRLPGLSDHTVIDASHSGLLFSAQAARLAEAFFRRGRFGD</sequence>
<keyword evidence="3" id="KW-1185">Reference proteome</keyword>
<dbReference type="AlphaFoldDB" id="A0A0S2F7I8"/>
<dbReference type="PATRIC" id="fig|84531.8.peg.1270"/>
<organism evidence="2 3">
    <name type="scientific">Lysobacter antibioticus</name>
    <dbReference type="NCBI Taxonomy" id="84531"/>
    <lineage>
        <taxon>Bacteria</taxon>
        <taxon>Pseudomonadati</taxon>
        <taxon>Pseudomonadota</taxon>
        <taxon>Gammaproteobacteria</taxon>
        <taxon>Lysobacterales</taxon>
        <taxon>Lysobacteraceae</taxon>
        <taxon>Lysobacter</taxon>
    </lineage>
</organism>
<dbReference type="STRING" id="84531.LA76x_1246"/>
<feature type="compositionally biased region" description="Basic and acidic residues" evidence="1">
    <location>
        <begin position="12"/>
        <end position="22"/>
    </location>
</feature>
<dbReference type="PANTHER" id="PTHR37946:SF1">
    <property type="entry name" value="SLL1969 PROTEIN"/>
    <property type="match status" value="1"/>
</dbReference>
<name>A0A0S2F7I8_LYSAN</name>
<dbReference type="Proteomes" id="UP000060787">
    <property type="component" value="Chromosome"/>
</dbReference>
<dbReference type="Gene3D" id="3.40.50.1820">
    <property type="entry name" value="alpha/beta hydrolase"/>
    <property type="match status" value="1"/>
</dbReference>
<evidence type="ECO:0000313" key="3">
    <source>
        <dbReference type="Proteomes" id="UP000060787"/>
    </source>
</evidence>
<dbReference type="InterPro" id="IPR029058">
    <property type="entry name" value="AB_hydrolase_fold"/>
</dbReference>
<evidence type="ECO:0000313" key="2">
    <source>
        <dbReference type="EMBL" id="ALN79405.1"/>
    </source>
</evidence>
<reference evidence="2 3" key="1">
    <citation type="journal article" date="2015" name="BMC Genomics">
        <title>Comparative genomics and metabolic profiling of the genus Lysobacter.</title>
        <authorList>
            <person name="de Bruijn I."/>
            <person name="Cheng X."/>
            <person name="de Jager V."/>
            <person name="Exposito R.G."/>
            <person name="Watrous J."/>
            <person name="Patel N."/>
            <person name="Postma J."/>
            <person name="Dorrestein P.C."/>
            <person name="Kobayashi D."/>
            <person name="Raaijmakers J.M."/>
        </authorList>
    </citation>
    <scope>NUCLEOTIDE SEQUENCE [LARGE SCALE GENOMIC DNA]</scope>
    <source>
        <strain evidence="2 3">76</strain>
    </source>
</reference>
<feature type="compositionally biased region" description="Gly residues" evidence="1">
    <location>
        <begin position="1"/>
        <end position="11"/>
    </location>
</feature>
<dbReference type="PANTHER" id="PTHR37946">
    <property type="entry name" value="SLL1969 PROTEIN"/>
    <property type="match status" value="1"/>
</dbReference>
<evidence type="ECO:0000256" key="1">
    <source>
        <dbReference type="SAM" id="MobiDB-lite"/>
    </source>
</evidence>